<dbReference type="EMBL" id="AGBW02013634">
    <property type="protein sequence ID" value="OWR43064.1"/>
    <property type="molecule type" value="Genomic_DNA"/>
</dbReference>
<organism evidence="2 3">
    <name type="scientific">Danaus plexippus plexippus</name>
    <dbReference type="NCBI Taxonomy" id="278856"/>
    <lineage>
        <taxon>Eukaryota</taxon>
        <taxon>Metazoa</taxon>
        <taxon>Ecdysozoa</taxon>
        <taxon>Arthropoda</taxon>
        <taxon>Hexapoda</taxon>
        <taxon>Insecta</taxon>
        <taxon>Pterygota</taxon>
        <taxon>Neoptera</taxon>
        <taxon>Endopterygota</taxon>
        <taxon>Lepidoptera</taxon>
        <taxon>Glossata</taxon>
        <taxon>Ditrysia</taxon>
        <taxon>Papilionoidea</taxon>
        <taxon>Nymphalidae</taxon>
        <taxon>Danainae</taxon>
        <taxon>Danaini</taxon>
        <taxon>Danaina</taxon>
        <taxon>Danaus</taxon>
        <taxon>Danaus</taxon>
    </lineage>
</organism>
<feature type="compositionally biased region" description="Basic and acidic residues" evidence="1">
    <location>
        <begin position="96"/>
        <end position="108"/>
    </location>
</feature>
<evidence type="ECO:0000256" key="1">
    <source>
        <dbReference type="SAM" id="MobiDB-lite"/>
    </source>
</evidence>
<dbReference type="AlphaFoldDB" id="A0A212ENK0"/>
<name>A0A212ENK0_DANPL</name>
<keyword evidence="3" id="KW-1185">Reference proteome</keyword>
<gene>
    <name evidence="2" type="ORF">KGM_202298</name>
</gene>
<sequence>MAACQLSEITQVMSVVIEAYCLRPIRSYRKIISTTEKRGRPSTMKLEWTESESDYGLDEAAFYEAPANLAPPPRKHVSFSLRLDLCDEGGGASENIKTEPPEPEEPRAMQKVPSLSDLTDPEASLEECNLKDRIGCGSIGVTIHCYRSV</sequence>
<evidence type="ECO:0000313" key="3">
    <source>
        <dbReference type="Proteomes" id="UP000007151"/>
    </source>
</evidence>
<dbReference type="KEGG" id="dpl:KGM_202298"/>
<dbReference type="Proteomes" id="UP000007151">
    <property type="component" value="Unassembled WGS sequence"/>
</dbReference>
<comment type="caution">
    <text evidence="2">The sequence shown here is derived from an EMBL/GenBank/DDBJ whole genome shotgun (WGS) entry which is preliminary data.</text>
</comment>
<feature type="region of interest" description="Disordered" evidence="1">
    <location>
        <begin position="90"/>
        <end position="115"/>
    </location>
</feature>
<proteinExistence type="predicted"/>
<dbReference type="InParanoid" id="A0A212ENK0"/>
<evidence type="ECO:0000313" key="2">
    <source>
        <dbReference type="EMBL" id="OWR43064.1"/>
    </source>
</evidence>
<accession>A0A212ENK0</accession>
<reference evidence="2 3" key="1">
    <citation type="journal article" date="2011" name="Cell">
        <title>The monarch butterfly genome yields insights into long-distance migration.</title>
        <authorList>
            <person name="Zhan S."/>
            <person name="Merlin C."/>
            <person name="Boore J.L."/>
            <person name="Reppert S.M."/>
        </authorList>
    </citation>
    <scope>NUCLEOTIDE SEQUENCE [LARGE SCALE GENOMIC DNA]</scope>
    <source>
        <strain evidence="2">F-2</strain>
    </source>
</reference>
<protein>
    <submittedName>
        <fullName evidence="2">Uncharacterized protein</fullName>
    </submittedName>
</protein>